<dbReference type="Proteomes" id="UP000223738">
    <property type="component" value="Segment"/>
</dbReference>
<proteinExistence type="predicted"/>
<keyword evidence="2" id="KW-1185">Reference proteome</keyword>
<evidence type="ECO:0000313" key="2">
    <source>
        <dbReference type="Proteomes" id="UP000223738"/>
    </source>
</evidence>
<name>A0A1S5R1G9_9CAUD</name>
<accession>A0A1S5R1G9</accession>
<dbReference type="EMBL" id="KU862660">
    <property type="protein sequence ID" value="ANA49239.1"/>
    <property type="molecule type" value="Genomic_DNA"/>
</dbReference>
<sequence>MWALILTTALIGSDYRTDGSTHTEFMPGFATYDLCVEAGNQIPAPPSNYYTKGSAKFICVKMK</sequence>
<gene>
    <name evidence="1" type="ORF">PMW_114</name>
</gene>
<reference evidence="1 2" key="1">
    <citation type="submission" date="2016-03" db="EMBL/GenBank/DDBJ databases">
        <title>Characterization of pf16 and phiPMW: Two novel phages infecting Pseudomonas putida PpG1.</title>
        <authorList>
            <person name="Magill D.J."/>
            <person name="Krylov V.N."/>
            <person name="Allen C.C.R."/>
            <person name="McGrath J.W."/>
            <person name="Quinn J.P."/>
            <person name="Kulakov L.A."/>
        </authorList>
    </citation>
    <scope>NUCLEOTIDE SEQUENCE [LARGE SCALE GENOMIC DNA]</scope>
</reference>
<protein>
    <submittedName>
        <fullName evidence="1">Uncharacterized protein</fullName>
    </submittedName>
</protein>
<organism evidence="1 2">
    <name type="scientific">Pseudomonas phage phiPMW</name>
    <dbReference type="NCBI Taxonomy" id="1815582"/>
    <lineage>
        <taxon>Viruses</taxon>
        <taxon>Duplodnaviria</taxon>
        <taxon>Heunggongvirae</taxon>
        <taxon>Uroviricota</taxon>
        <taxon>Caudoviricetes</taxon>
        <taxon>Plaisancevirus</taxon>
        <taxon>Plaisancevirus PMW</taxon>
    </lineage>
</organism>
<evidence type="ECO:0000313" key="1">
    <source>
        <dbReference type="EMBL" id="ANA49239.1"/>
    </source>
</evidence>